<accession>A0A7X0X940</accession>
<feature type="modified residue" description="Phosphohistidine; by HPr" evidence="1">
    <location>
        <position position="40"/>
    </location>
</feature>
<dbReference type="PANTHER" id="PTHR40398:SF1">
    <property type="entry name" value="PTS SYSTEM GLUCITOL_SORBITOL-SPECIFIC EIIA COMPONENT"/>
    <property type="match status" value="1"/>
</dbReference>
<gene>
    <name evidence="2" type="ORF">HCJ38_12920</name>
    <name evidence="3" type="ORF">HCJ59_04430</name>
</gene>
<dbReference type="GO" id="GO:0016301">
    <property type="term" value="F:kinase activity"/>
    <property type="evidence" value="ECO:0007669"/>
    <property type="project" value="TreeGrafter"/>
</dbReference>
<protein>
    <submittedName>
        <fullName evidence="2">PTS glucitol/sorbitol transporter subunit IIA</fullName>
    </submittedName>
</protein>
<evidence type="ECO:0000313" key="2">
    <source>
        <dbReference type="EMBL" id="MBC1489894.1"/>
    </source>
</evidence>
<dbReference type="PANTHER" id="PTHR40398">
    <property type="entry name" value="PTS SYSTEM GLUCITOL/SORBITOL-SPECIFIC EIIA COMPONENT"/>
    <property type="match status" value="1"/>
</dbReference>
<dbReference type="PROSITE" id="PS51097">
    <property type="entry name" value="PTS_EIIA_TYPE_5"/>
    <property type="match status" value="1"/>
</dbReference>
<dbReference type="SUPFAM" id="SSF141530">
    <property type="entry name" value="PTSIIA/GutA-like"/>
    <property type="match status" value="1"/>
</dbReference>
<dbReference type="AlphaFoldDB" id="A0A7X0X940"/>
<organism evidence="2 4">
    <name type="scientific">Listeria immobilis</name>
    <dbReference type="NCBI Taxonomy" id="2713502"/>
    <lineage>
        <taxon>Bacteria</taxon>
        <taxon>Bacillati</taxon>
        <taxon>Bacillota</taxon>
        <taxon>Bacilli</taxon>
        <taxon>Bacillales</taxon>
        <taxon>Listeriaceae</taxon>
        <taxon>Listeria</taxon>
    </lineage>
</organism>
<evidence type="ECO:0000313" key="5">
    <source>
        <dbReference type="Proteomes" id="UP000587800"/>
    </source>
</evidence>
<dbReference type="GO" id="GO:0005737">
    <property type="term" value="C:cytoplasm"/>
    <property type="evidence" value="ECO:0007669"/>
    <property type="project" value="InterPro"/>
</dbReference>
<reference evidence="4 5" key="1">
    <citation type="submission" date="2020-03" db="EMBL/GenBank/DDBJ databases">
        <title>Soil Listeria distribution.</title>
        <authorList>
            <person name="Liao J."/>
            <person name="Wiedmann M."/>
        </authorList>
    </citation>
    <scope>NUCLEOTIDE SEQUENCE [LARGE SCALE GENOMIC DNA]</scope>
    <source>
        <strain evidence="3 5">FSL L7-1515</strain>
        <strain evidence="2 4">FSL L7-1554</strain>
    </source>
</reference>
<dbReference type="InterPro" id="IPR036665">
    <property type="entry name" value="PTS_IIA_glucitol/sorbitol_sf"/>
</dbReference>
<evidence type="ECO:0000256" key="1">
    <source>
        <dbReference type="PROSITE-ProRule" id="PRU00420"/>
    </source>
</evidence>
<dbReference type="Gene3D" id="2.40.33.40">
    <property type="entry name" value="Phosphotransferase system, glucitol/sorbitol-specific IIA component"/>
    <property type="match status" value="1"/>
</dbReference>
<proteinExistence type="predicted"/>
<dbReference type="Proteomes" id="UP000561617">
    <property type="component" value="Unassembled WGS sequence"/>
</dbReference>
<dbReference type="GO" id="GO:0008982">
    <property type="term" value="F:protein-N(PI)-phosphohistidine-sugar phosphotransferase activity"/>
    <property type="evidence" value="ECO:0007669"/>
    <property type="project" value="InterPro"/>
</dbReference>
<comment type="caution">
    <text evidence="2">The sequence shown here is derived from an EMBL/GenBank/DDBJ whole genome shotgun (WGS) entry which is preliminary data.</text>
</comment>
<keyword evidence="5" id="KW-1185">Reference proteome</keyword>
<name>A0A7X0X940_9LIST</name>
<dbReference type="EMBL" id="JAASTW010000019">
    <property type="protein sequence ID" value="MBC1489894.1"/>
    <property type="molecule type" value="Genomic_DNA"/>
</dbReference>
<dbReference type="Proteomes" id="UP000587800">
    <property type="component" value="Unassembled WGS sequence"/>
</dbReference>
<dbReference type="EMBL" id="JAASUB010000004">
    <property type="protein sequence ID" value="MBC1509161.1"/>
    <property type="molecule type" value="Genomic_DNA"/>
</dbReference>
<dbReference type="RefSeq" id="WP_185348316.1">
    <property type="nucleotide sequence ID" value="NZ_JAASTU010000016.1"/>
</dbReference>
<sequence length="116" mass="12929">MTQSKIIEIGPLVPAFEEEKIVILFGPTATNELREISVIHEFEQTPNNVIQKGNKLTFGTQEYIIEEVGSEANKNLEELGHISIYFRSGENEVLPGAIIVSPEIFPTLTIGDNIQF</sequence>
<evidence type="ECO:0000313" key="3">
    <source>
        <dbReference type="EMBL" id="MBC1509161.1"/>
    </source>
</evidence>
<dbReference type="Pfam" id="PF03829">
    <property type="entry name" value="PTSIIA_gutA"/>
    <property type="match status" value="1"/>
</dbReference>
<dbReference type="GO" id="GO:0009401">
    <property type="term" value="P:phosphoenolpyruvate-dependent sugar phosphotransferase system"/>
    <property type="evidence" value="ECO:0007669"/>
    <property type="project" value="InterPro"/>
</dbReference>
<dbReference type="InterPro" id="IPR004716">
    <property type="entry name" value="PTS_IIA_glucitol/sorbitol-sp"/>
</dbReference>
<evidence type="ECO:0000313" key="4">
    <source>
        <dbReference type="Proteomes" id="UP000561617"/>
    </source>
</evidence>